<reference evidence="1" key="1">
    <citation type="submission" date="2018-05" db="EMBL/GenBank/DDBJ databases">
        <authorList>
            <person name="Lanie J.A."/>
            <person name="Ng W.-L."/>
            <person name="Kazmierczak K.M."/>
            <person name="Andrzejewski T.M."/>
            <person name="Davidsen T.M."/>
            <person name="Wayne K.J."/>
            <person name="Tettelin H."/>
            <person name="Glass J.I."/>
            <person name="Rusch D."/>
            <person name="Podicherti R."/>
            <person name="Tsui H.-C.T."/>
            <person name="Winkler M.E."/>
        </authorList>
    </citation>
    <scope>NUCLEOTIDE SEQUENCE</scope>
</reference>
<accession>A0A382QUR2</accession>
<dbReference type="EMBL" id="UINC01116680">
    <property type="protein sequence ID" value="SVC88582.1"/>
    <property type="molecule type" value="Genomic_DNA"/>
</dbReference>
<gene>
    <name evidence="1" type="ORF">METZ01_LOCUS341436</name>
</gene>
<feature type="non-terminal residue" evidence="1">
    <location>
        <position position="66"/>
    </location>
</feature>
<evidence type="ECO:0000313" key="1">
    <source>
        <dbReference type="EMBL" id="SVC88582.1"/>
    </source>
</evidence>
<organism evidence="1">
    <name type="scientific">marine metagenome</name>
    <dbReference type="NCBI Taxonomy" id="408172"/>
    <lineage>
        <taxon>unclassified sequences</taxon>
        <taxon>metagenomes</taxon>
        <taxon>ecological metagenomes</taxon>
    </lineage>
</organism>
<protein>
    <submittedName>
        <fullName evidence="1">Uncharacterized protein</fullName>
    </submittedName>
</protein>
<sequence>MTNTKFDLNISKDMNLIELSTKHLNGNLYFVKTEKNWVADNDSIYVHSLIGFFSELNLLDDTISKE</sequence>
<dbReference type="AlphaFoldDB" id="A0A382QUR2"/>
<name>A0A382QUR2_9ZZZZ</name>
<proteinExistence type="predicted"/>